<dbReference type="PROSITE" id="PS51409">
    <property type="entry name" value="ARGINASE_2"/>
    <property type="match status" value="1"/>
</dbReference>
<evidence type="ECO:0000256" key="1">
    <source>
        <dbReference type="ARBA" id="ARBA00022723"/>
    </source>
</evidence>
<evidence type="ECO:0000256" key="3">
    <source>
        <dbReference type="PROSITE-ProRule" id="PRU00742"/>
    </source>
</evidence>
<reference evidence="5" key="1">
    <citation type="journal article" date="2019" name="Int. J. Syst. Evol. Microbiol.">
        <title>Halobacteriovorax valvorus sp. nov., a novel prokaryotic predator isolated from coastal seawater of China.</title>
        <authorList>
            <person name="Chen M.-X."/>
        </authorList>
    </citation>
    <scope>NUCLEOTIDE SEQUENCE [LARGE SCALE GENOMIC DNA]</scope>
    <source>
        <strain evidence="5">BL9</strain>
    </source>
</reference>
<name>A0ABY0IEM7_9BACT</name>
<evidence type="ECO:0000313" key="4">
    <source>
        <dbReference type="EMBL" id="RZF21045.1"/>
    </source>
</evidence>
<proteinExistence type="inferred from homology"/>
<dbReference type="InterPro" id="IPR023696">
    <property type="entry name" value="Ureohydrolase_dom_sf"/>
</dbReference>
<dbReference type="RefSeq" id="WP_115363459.1">
    <property type="nucleotide sequence ID" value="NZ_QDKL01000003.1"/>
</dbReference>
<keyword evidence="1" id="KW-0479">Metal-binding</keyword>
<dbReference type="Proteomes" id="UP000443582">
    <property type="component" value="Unassembled WGS sequence"/>
</dbReference>
<keyword evidence="5" id="KW-1185">Reference proteome</keyword>
<dbReference type="PANTHER" id="PTHR11358:SF26">
    <property type="entry name" value="GUANIDINO ACID HYDROLASE, MITOCHONDRIAL"/>
    <property type="match status" value="1"/>
</dbReference>
<dbReference type="Gene3D" id="3.40.800.10">
    <property type="entry name" value="Ureohydrolase domain"/>
    <property type="match status" value="1"/>
</dbReference>
<dbReference type="Pfam" id="PF00491">
    <property type="entry name" value="Arginase"/>
    <property type="match status" value="1"/>
</dbReference>
<dbReference type="EMBL" id="QDKL01000003">
    <property type="protein sequence ID" value="RZF21045.1"/>
    <property type="molecule type" value="Genomic_DNA"/>
</dbReference>
<dbReference type="InterPro" id="IPR006035">
    <property type="entry name" value="Ureohydrolase"/>
</dbReference>
<gene>
    <name evidence="4" type="ORF">DAY19_13785</name>
</gene>
<keyword evidence="2" id="KW-0378">Hydrolase</keyword>
<comment type="similarity">
    <text evidence="3">Belongs to the arginase family.</text>
</comment>
<evidence type="ECO:0008006" key="6">
    <source>
        <dbReference type="Google" id="ProtNLM"/>
    </source>
</evidence>
<evidence type="ECO:0000313" key="5">
    <source>
        <dbReference type="Proteomes" id="UP000443582"/>
    </source>
</evidence>
<accession>A0ABY0IEM7</accession>
<dbReference type="PANTHER" id="PTHR11358">
    <property type="entry name" value="ARGINASE/AGMATINASE"/>
    <property type="match status" value="1"/>
</dbReference>
<evidence type="ECO:0000256" key="2">
    <source>
        <dbReference type="ARBA" id="ARBA00022801"/>
    </source>
</evidence>
<organism evidence="4 5">
    <name type="scientific">Halobacteriovorax vibrionivorans</name>
    <dbReference type="NCBI Taxonomy" id="2152716"/>
    <lineage>
        <taxon>Bacteria</taxon>
        <taxon>Pseudomonadati</taxon>
        <taxon>Bdellovibrionota</taxon>
        <taxon>Bacteriovoracia</taxon>
        <taxon>Bacteriovoracales</taxon>
        <taxon>Halobacteriovoraceae</taxon>
        <taxon>Halobacteriovorax</taxon>
    </lineage>
</organism>
<comment type="caution">
    <text evidence="4">The sequence shown here is derived from an EMBL/GenBank/DDBJ whole genome shotgun (WGS) entry which is preliminary data.</text>
</comment>
<dbReference type="SUPFAM" id="SSF52768">
    <property type="entry name" value="Arginase/deacetylase"/>
    <property type="match status" value="1"/>
</dbReference>
<sequence>MGWKEVDENLAKRKSQSIANVMSKEANDSQNSILISANDLGVVRNGGRRGAALGPRVLISQLQKFANHQKIKNISLIDITDQSEDDFNQMQKNSINEISKIKSQKIIHLGGGHDHIYPLVSGLKFNNPLIINIDAHLDTRDDEIHHSGTPFRQLANEKKIKLLQIGIHEYANVSQNYQGIEMDVIDTKTLKQKSNLFRDVSFLNEVYEKHDGDIVFSIDADAIAGCDMQSVSAVNHDGIPFEFLRMLVDQYQRYTKDKKQTLGIYEYNPLFDELSAKDARSLASLIYDFLI</sequence>
<protein>
    <recommendedName>
        <fullName evidence="6">Arginase</fullName>
    </recommendedName>
</protein>